<reference evidence="2" key="2">
    <citation type="submission" date="2022-01" db="EMBL/GenBank/DDBJ databases">
        <authorList>
            <person name="Yamashiro T."/>
            <person name="Shiraishi A."/>
            <person name="Satake H."/>
            <person name="Nakayama K."/>
        </authorList>
    </citation>
    <scope>NUCLEOTIDE SEQUENCE</scope>
</reference>
<accession>A0ABQ5IM43</accession>
<dbReference type="EMBL" id="BQNB010020873">
    <property type="protein sequence ID" value="GJU00528.1"/>
    <property type="molecule type" value="Genomic_DNA"/>
</dbReference>
<dbReference type="InterPro" id="IPR025724">
    <property type="entry name" value="GAG-pre-integrase_dom"/>
</dbReference>
<dbReference type="Proteomes" id="UP001151760">
    <property type="component" value="Unassembled WGS sequence"/>
</dbReference>
<name>A0ABQ5IM43_9ASTR</name>
<reference evidence="2" key="1">
    <citation type="journal article" date="2022" name="Int. J. Mol. Sci.">
        <title>Draft Genome of Tanacetum Coccineum: Genomic Comparison of Closely Related Tanacetum-Family Plants.</title>
        <authorList>
            <person name="Yamashiro T."/>
            <person name="Shiraishi A."/>
            <person name="Nakayama K."/>
            <person name="Satake H."/>
        </authorList>
    </citation>
    <scope>NUCLEOTIDE SEQUENCE</scope>
</reference>
<proteinExistence type="predicted"/>
<sequence length="122" mass="13472">MKKDDDGDDSTEVNTTTDRVFVCSLCIVRMGNMKLSRIACGLLDEDGYPKVMVMACGNIVNAIDNDDMTELWHKRLGHISEKGMSILSKKNVLFGVHDINLKKCSHCLAGKQTSVLLLSVLL</sequence>
<dbReference type="Pfam" id="PF13976">
    <property type="entry name" value="gag_pre-integrs"/>
    <property type="match status" value="1"/>
</dbReference>
<feature type="domain" description="GAG-pre-integrase" evidence="1">
    <location>
        <begin position="58"/>
        <end position="112"/>
    </location>
</feature>
<keyword evidence="3" id="KW-1185">Reference proteome</keyword>
<protein>
    <submittedName>
        <fullName evidence="2">Retrovirus-related pol polyprotein from transposon TNT 1-94</fullName>
    </submittedName>
</protein>
<gene>
    <name evidence="2" type="ORF">Tco_1110866</name>
</gene>
<evidence type="ECO:0000259" key="1">
    <source>
        <dbReference type="Pfam" id="PF13976"/>
    </source>
</evidence>
<evidence type="ECO:0000313" key="3">
    <source>
        <dbReference type="Proteomes" id="UP001151760"/>
    </source>
</evidence>
<comment type="caution">
    <text evidence="2">The sequence shown here is derived from an EMBL/GenBank/DDBJ whole genome shotgun (WGS) entry which is preliminary data.</text>
</comment>
<organism evidence="2 3">
    <name type="scientific">Tanacetum coccineum</name>
    <dbReference type="NCBI Taxonomy" id="301880"/>
    <lineage>
        <taxon>Eukaryota</taxon>
        <taxon>Viridiplantae</taxon>
        <taxon>Streptophyta</taxon>
        <taxon>Embryophyta</taxon>
        <taxon>Tracheophyta</taxon>
        <taxon>Spermatophyta</taxon>
        <taxon>Magnoliopsida</taxon>
        <taxon>eudicotyledons</taxon>
        <taxon>Gunneridae</taxon>
        <taxon>Pentapetalae</taxon>
        <taxon>asterids</taxon>
        <taxon>campanulids</taxon>
        <taxon>Asterales</taxon>
        <taxon>Asteraceae</taxon>
        <taxon>Asteroideae</taxon>
        <taxon>Anthemideae</taxon>
        <taxon>Anthemidinae</taxon>
        <taxon>Tanacetum</taxon>
    </lineage>
</organism>
<evidence type="ECO:0000313" key="2">
    <source>
        <dbReference type="EMBL" id="GJU00528.1"/>
    </source>
</evidence>